<feature type="repeat" description="ANK" evidence="3">
    <location>
        <begin position="1029"/>
        <end position="1054"/>
    </location>
</feature>
<feature type="repeat" description="ANK" evidence="3">
    <location>
        <begin position="1420"/>
        <end position="1452"/>
    </location>
</feature>
<sequence>MYEFREPFDTEGPGARMSSSFPQYYTSVDEILWDFFLASLPIVIFLLIRPSPGAFAAGLTISYWFTSIFTSQTLFGYYIATAVFWWARRDFRVYSGLSLEATPPSYSSWVKARLLLTLANVDVLAPPKIPHGFTPLRGRLYRLTPRQGDRPTVKPIAPFRQIDQKGAPDVFYRLNALLRGYQARQEANGLQIKISLLEYGIRALFWDIGRHRTAGTLNAAEEWGGEIAHVHAADGSIHVNLHPEDVHTVLESGWGERHPLCANDKKFFRFLFHGVFEKRLPVPDGWTLIYAPRTEAEKNVASEIVMAAIWHSTGGAVYPPTFNPELMDTRWDLRPEDLRRRDTWWYWFWRMIPTPPDPRWRCECCQRCRRGGCTGATPGGRTTGAAEPEREGATARPEGEPAPVRPEEGGPAGRAEGGAVTGGAEERPRIVTRMFTAGTGDDSPAPGRDVADMGSDGGRRPSVAPSGSGRRSNRRRSGGRNEDDASVPPISTATSTMSSQEREGGSEQSVRFRVRRSYTSLSEPGTAEHPGRGRMYPITGSGRRHPALRRLRSDVGTGDVLPPDRLDRHTALSWRHQVWEMSSDLLAARERSCAEMPSETSCLGSVSPPGSAKSSDSLLPIEPTSGLSDCNIIRHIGKVESTLSKAVGLAKDSFKGGGQHNISGTTGEHRYPRPDQRKRHVRIYHMDKSPDEPSLLEVLSQRPDGPNHGRARISSRNYPSMAVPVSEDPSMLRSNWAFIITSVYTIAFNVSMELDLDPDPVREWLEVNGYSAEDRADENICRILHHATSLGYLDVVEVLLEHHSGADVILRRGKTGSTALHQAAKHGHLSVLKYFLETAGAVGNVEAVDGDGGTVLAVAVWNGRAKVVEYLLKTAHAAVNVRDSNGLTPLHFACWVGTTQNHSVETVELLIEAGADIEDRAPEDGSTAIFFAAKADMGEIIRILVDKHGSNLPARDRNDKTPLYVAAESDCRDAARELLRGHVGDTSILDARCGPDRMTPLAVAVSKNFEGMVRVLLDHDADPSIPNKDGHTPMDIALDLNHRAIIELLVNRGVCAATRISPPLSSDTELLTALKHLETFLERLNTGDSGPDNSSRAFAIAAENGCLREMKRWLAKSSVDINFDGTTTIRDQSPLSRAAVNGHDEVVAFLLEKGADVSLPDNAGKTALWWACWRGHDKIVSLLLDCGNAKVDCPELSGMMPLSAAAQKGHDKIITLLLDYGAEPTDVADHSDDNKVECSNNTSASLPRLADEQQEVHCSATSISESSELSGIVSDSYTDKDLIVGDYEADMMHAAAWGILPAAKRLIQMGVDVNSVARSHGLTPLMVAAESSHLDLMDLFMCKGADLELRSDDGRTVIWHAAAKGEVEALRFLIQKGSEIEALCGDLQSTPLSIAAENGHHGVVELLLDAGATVDSTNLERQTPLHLSVYEGHELVVRLLLAKGANVERAGENEHTPLMVAAHRGHAAIVRVLLANGADHSASAEGWSAFSLAAFDGHEAIVKLLLNSGADLNHSLNRGESTLGHFKTPLWLAAGRGHAMVVKILLENGALQHDVDGKQLDAVLTKVHEKDRDAVMRLLSQASLESTNANCFSLSARYQYRPLPERSFIRVLELQPAYSEDDIISFNLVQVDLRRQPRYQALSYEWGERSGLIPVLCDGRIVLITPNLKAALKHIRFQQDRVVTLWVDAVCIHQGRYRGAKPAVFAEVFDVLARNPRWRWPSATNPGSAASPEAESLLASIADEDIRHGSPVLTELFHRTYFNRAWILQEMVLAQGGIVMFGPARCDWSSFIHALWVLNWSYSALRMFDSDDAFGPLFSRFHATLYEATSFESVLEVMYRHNVKPEPSPLEDGVNALVAFKAGDPRDKVYGALGLAADADRNPIKTITPDYGLNTREVYIMAARYFVKTSQNMDFWDNRNRPRDKSLSGLPTWVPDWSCVAPSEITTHFVVQPEEWEHARDLIKGNELTTTDKSLYLDGYILDKVVFALPLTPSKDVYDDVVRPVVHFLTTTRATSIFAKYPDFGSGATIQKRDVSLETQEPLTNLEALRNIMIDNDEDGFCLEAVSYLAWRISRSGDLSDNDGNLTANHPPASQRIPQGIAEALNVEQWDLNVESQGINFDHKLLTGMEKCLQYGADILITERGYFAMTGPNIAQPGMVVAVLAGAYAFGLLIEKQDEDTGTKYYEYQDEVFFRERFHSLDDVAKGALVEPLEIR</sequence>
<feature type="repeat" description="ANK" evidence="3">
    <location>
        <begin position="1130"/>
        <end position="1162"/>
    </location>
</feature>
<dbReference type="PROSITE" id="PS50297">
    <property type="entry name" value="ANK_REP_REGION"/>
    <property type="match status" value="12"/>
</dbReference>
<protein>
    <submittedName>
        <fullName evidence="8">Ankyrin repeat-containing domain protein</fullName>
    </submittedName>
</protein>
<keyword evidence="5" id="KW-0812">Transmembrane</keyword>
<feature type="repeat" description="ANK" evidence="3">
    <location>
        <begin position="815"/>
        <end position="847"/>
    </location>
</feature>
<feature type="repeat" description="ANK" evidence="3">
    <location>
        <begin position="1485"/>
        <end position="1517"/>
    </location>
</feature>
<keyword evidence="5" id="KW-0472">Membrane</keyword>
<dbReference type="Pfam" id="PF12796">
    <property type="entry name" value="Ank_2"/>
    <property type="match status" value="8"/>
</dbReference>
<dbReference type="EMBL" id="MU864616">
    <property type="protein sequence ID" value="KAK4182741.1"/>
    <property type="molecule type" value="Genomic_DNA"/>
</dbReference>
<dbReference type="InterPro" id="IPR036770">
    <property type="entry name" value="Ankyrin_rpt-contain_sf"/>
</dbReference>
<dbReference type="Pfam" id="PF00023">
    <property type="entry name" value="Ank"/>
    <property type="match status" value="1"/>
</dbReference>
<feature type="compositionally biased region" description="Gly residues" evidence="4">
    <location>
        <begin position="372"/>
        <end position="382"/>
    </location>
</feature>
<feature type="compositionally biased region" description="Gly residues" evidence="4">
    <location>
        <begin position="410"/>
        <end position="421"/>
    </location>
</feature>
<feature type="repeat" description="ANK" evidence="3">
    <location>
        <begin position="1387"/>
        <end position="1419"/>
    </location>
</feature>
<feature type="repeat" description="ANK" evidence="3">
    <location>
        <begin position="1197"/>
        <end position="1229"/>
    </location>
</feature>
<dbReference type="SMART" id="SM00248">
    <property type="entry name" value="ANK"/>
    <property type="match status" value="19"/>
</dbReference>
<dbReference type="PRINTS" id="PR01415">
    <property type="entry name" value="ANKYRIN"/>
</dbReference>
<feature type="region of interest" description="Disordered" evidence="4">
    <location>
        <begin position="372"/>
        <end position="542"/>
    </location>
</feature>
<feature type="domain" description="Heterokaryon incompatibility" evidence="6">
    <location>
        <begin position="1639"/>
        <end position="1770"/>
    </location>
</feature>
<evidence type="ECO:0000256" key="5">
    <source>
        <dbReference type="SAM" id="Phobius"/>
    </source>
</evidence>
<dbReference type="InterPro" id="IPR002110">
    <property type="entry name" value="Ankyrin_rpt"/>
</dbReference>
<reference evidence="8" key="2">
    <citation type="submission" date="2023-05" db="EMBL/GenBank/DDBJ databases">
        <authorList>
            <consortium name="Lawrence Berkeley National Laboratory"/>
            <person name="Steindorff A."/>
            <person name="Hensen N."/>
            <person name="Bonometti L."/>
            <person name="Westerberg I."/>
            <person name="Brannstrom I.O."/>
            <person name="Guillou S."/>
            <person name="Cros-Aarteil S."/>
            <person name="Calhoun S."/>
            <person name="Haridas S."/>
            <person name="Kuo A."/>
            <person name="Mondo S."/>
            <person name="Pangilinan J."/>
            <person name="Riley R."/>
            <person name="Labutti K."/>
            <person name="Andreopoulos B."/>
            <person name="Lipzen A."/>
            <person name="Chen C."/>
            <person name="Yanf M."/>
            <person name="Daum C."/>
            <person name="Ng V."/>
            <person name="Clum A."/>
            <person name="Ohm R."/>
            <person name="Martin F."/>
            <person name="Silar P."/>
            <person name="Natvig D."/>
            <person name="Lalanne C."/>
            <person name="Gautier V."/>
            <person name="Ament-Velasquez S.L."/>
            <person name="Kruys A."/>
            <person name="Hutchinson M.I."/>
            <person name="Powell A.J."/>
            <person name="Barry K."/>
            <person name="Miller A.N."/>
            <person name="Grigoriev I.V."/>
            <person name="Debuchy R."/>
            <person name="Gladieux P."/>
            <person name="Thoren M.H."/>
            <person name="Johannesson H."/>
        </authorList>
    </citation>
    <scope>NUCLEOTIDE SEQUENCE</scope>
    <source>
        <strain evidence="8">PSN309</strain>
    </source>
</reference>
<name>A0AAN6WJ17_9PEZI</name>
<evidence type="ECO:0000256" key="3">
    <source>
        <dbReference type="PROSITE-ProRule" id="PRU00023"/>
    </source>
</evidence>
<accession>A0AAN6WJ17</accession>
<dbReference type="InterPro" id="IPR040841">
    <property type="entry name" value="Luciferase_dom"/>
</dbReference>
<feature type="transmembrane region" description="Helical" evidence="5">
    <location>
        <begin position="61"/>
        <end position="87"/>
    </location>
</feature>
<dbReference type="Pfam" id="PF06985">
    <property type="entry name" value="HET"/>
    <property type="match status" value="1"/>
</dbReference>
<feature type="repeat" description="ANK" evidence="3">
    <location>
        <begin position="996"/>
        <end position="1028"/>
    </location>
</feature>
<feature type="region of interest" description="Disordered" evidence="4">
    <location>
        <begin position="654"/>
        <end position="675"/>
    </location>
</feature>
<dbReference type="SUPFAM" id="SSF48403">
    <property type="entry name" value="Ankyrin repeat"/>
    <property type="match status" value="3"/>
</dbReference>
<comment type="caution">
    <text evidence="8">The sequence shown here is derived from an EMBL/GenBank/DDBJ whole genome shotgun (WGS) entry which is preliminary data.</text>
</comment>
<feature type="transmembrane region" description="Helical" evidence="5">
    <location>
        <begin position="31"/>
        <end position="49"/>
    </location>
</feature>
<feature type="repeat" description="ANK" evidence="3">
    <location>
        <begin position="1353"/>
        <end position="1385"/>
    </location>
</feature>
<proteinExistence type="predicted"/>
<evidence type="ECO:0000259" key="7">
    <source>
        <dbReference type="Pfam" id="PF17648"/>
    </source>
</evidence>
<dbReference type="PANTHER" id="PTHR24198:SF165">
    <property type="entry name" value="ANKYRIN REPEAT-CONTAINING PROTEIN-RELATED"/>
    <property type="match status" value="1"/>
</dbReference>
<evidence type="ECO:0000259" key="6">
    <source>
        <dbReference type="Pfam" id="PF06985"/>
    </source>
</evidence>
<dbReference type="PANTHER" id="PTHR24198">
    <property type="entry name" value="ANKYRIN REPEAT AND PROTEIN KINASE DOMAIN-CONTAINING PROTEIN"/>
    <property type="match status" value="1"/>
</dbReference>
<evidence type="ECO:0000313" key="9">
    <source>
        <dbReference type="Proteomes" id="UP001302126"/>
    </source>
</evidence>
<dbReference type="Gene3D" id="1.25.40.20">
    <property type="entry name" value="Ankyrin repeat-containing domain"/>
    <property type="match status" value="5"/>
</dbReference>
<feature type="repeat" description="ANK" evidence="3">
    <location>
        <begin position="1525"/>
        <end position="1557"/>
    </location>
</feature>
<evidence type="ECO:0000256" key="2">
    <source>
        <dbReference type="ARBA" id="ARBA00023043"/>
    </source>
</evidence>
<feature type="compositionally biased region" description="Basic and acidic residues" evidence="4">
    <location>
        <begin position="387"/>
        <end position="399"/>
    </location>
</feature>
<feature type="repeat" description="ANK" evidence="3">
    <location>
        <begin position="885"/>
        <end position="922"/>
    </location>
</feature>
<dbReference type="PROSITE" id="PS50088">
    <property type="entry name" value="ANK_REPEAT"/>
    <property type="match status" value="13"/>
</dbReference>
<keyword evidence="5" id="KW-1133">Transmembrane helix</keyword>
<dbReference type="Pfam" id="PF17648">
    <property type="entry name" value="Luciferase"/>
    <property type="match status" value="1"/>
</dbReference>
<dbReference type="Proteomes" id="UP001302126">
    <property type="component" value="Unassembled WGS sequence"/>
</dbReference>
<reference evidence="8" key="1">
    <citation type="journal article" date="2023" name="Mol. Phylogenet. Evol.">
        <title>Genome-scale phylogeny and comparative genomics of the fungal order Sordariales.</title>
        <authorList>
            <person name="Hensen N."/>
            <person name="Bonometti L."/>
            <person name="Westerberg I."/>
            <person name="Brannstrom I.O."/>
            <person name="Guillou S."/>
            <person name="Cros-Aarteil S."/>
            <person name="Calhoun S."/>
            <person name="Haridas S."/>
            <person name="Kuo A."/>
            <person name="Mondo S."/>
            <person name="Pangilinan J."/>
            <person name="Riley R."/>
            <person name="LaButti K."/>
            <person name="Andreopoulos B."/>
            <person name="Lipzen A."/>
            <person name="Chen C."/>
            <person name="Yan M."/>
            <person name="Daum C."/>
            <person name="Ng V."/>
            <person name="Clum A."/>
            <person name="Steindorff A."/>
            <person name="Ohm R.A."/>
            <person name="Martin F."/>
            <person name="Silar P."/>
            <person name="Natvig D.O."/>
            <person name="Lalanne C."/>
            <person name="Gautier V."/>
            <person name="Ament-Velasquez S.L."/>
            <person name="Kruys A."/>
            <person name="Hutchinson M.I."/>
            <person name="Powell A.J."/>
            <person name="Barry K."/>
            <person name="Miller A.N."/>
            <person name="Grigoriev I.V."/>
            <person name="Debuchy R."/>
            <person name="Gladieux P."/>
            <person name="Hiltunen Thoren M."/>
            <person name="Johannesson H."/>
        </authorList>
    </citation>
    <scope>NUCLEOTIDE SEQUENCE</scope>
    <source>
        <strain evidence="8">PSN309</strain>
    </source>
</reference>
<feature type="repeat" description="ANK" evidence="3">
    <location>
        <begin position="1320"/>
        <end position="1352"/>
    </location>
</feature>
<organism evidence="8 9">
    <name type="scientific">Podospora australis</name>
    <dbReference type="NCBI Taxonomy" id="1536484"/>
    <lineage>
        <taxon>Eukaryota</taxon>
        <taxon>Fungi</taxon>
        <taxon>Dikarya</taxon>
        <taxon>Ascomycota</taxon>
        <taxon>Pezizomycotina</taxon>
        <taxon>Sordariomycetes</taxon>
        <taxon>Sordariomycetidae</taxon>
        <taxon>Sordariales</taxon>
        <taxon>Podosporaceae</taxon>
        <taxon>Podospora</taxon>
    </lineage>
</organism>
<gene>
    <name evidence="8" type="ORF">QBC35DRAFT_536263</name>
</gene>
<keyword evidence="2 3" id="KW-0040">ANK repeat</keyword>
<feature type="repeat" description="ANK" evidence="3">
    <location>
        <begin position="1453"/>
        <end position="1485"/>
    </location>
</feature>
<dbReference type="Pfam" id="PF13857">
    <property type="entry name" value="Ank_5"/>
    <property type="match status" value="1"/>
</dbReference>
<keyword evidence="1" id="KW-0677">Repeat</keyword>
<evidence type="ECO:0000256" key="1">
    <source>
        <dbReference type="ARBA" id="ARBA00022737"/>
    </source>
</evidence>
<dbReference type="InterPro" id="IPR010730">
    <property type="entry name" value="HET"/>
</dbReference>
<feature type="domain" description="Luciferase" evidence="7">
    <location>
        <begin position="224"/>
        <end position="308"/>
    </location>
</feature>
<keyword evidence="9" id="KW-1185">Reference proteome</keyword>
<evidence type="ECO:0000256" key="4">
    <source>
        <dbReference type="SAM" id="MobiDB-lite"/>
    </source>
</evidence>
<evidence type="ECO:0000313" key="8">
    <source>
        <dbReference type="EMBL" id="KAK4182741.1"/>
    </source>
</evidence>